<dbReference type="Gene3D" id="3.20.20.140">
    <property type="entry name" value="Metal-dependent hydrolases"/>
    <property type="match status" value="1"/>
</dbReference>
<dbReference type="InterPro" id="IPR016195">
    <property type="entry name" value="Pol/histidinol_Pase-like"/>
</dbReference>
<reference evidence="3" key="1">
    <citation type="journal article" date="2020" name="bioRxiv">
        <title>A rank-normalized archaeal taxonomy based on genome phylogeny resolves widespread incomplete and uneven classifications.</title>
        <authorList>
            <person name="Rinke C."/>
            <person name="Chuvochina M."/>
            <person name="Mussig A.J."/>
            <person name="Chaumeil P.-A."/>
            <person name="Waite D.W."/>
            <person name="Whitman W.B."/>
            <person name="Parks D.H."/>
            <person name="Hugenholtz P."/>
        </authorList>
    </citation>
    <scope>NUCLEOTIDE SEQUENCE [LARGE SCALE GENOMIC DNA]</scope>
</reference>
<accession>A0A7J4IZY3</accession>
<gene>
    <name evidence="2" type="ORF">HA254_07290</name>
</gene>
<organism evidence="2 3">
    <name type="scientific">Candidatus Iainarchaeum sp</name>
    <dbReference type="NCBI Taxonomy" id="3101447"/>
    <lineage>
        <taxon>Archaea</taxon>
        <taxon>Candidatus Iainarchaeota</taxon>
        <taxon>Candidatus Iainarchaeia</taxon>
        <taxon>Candidatus Iainarchaeales</taxon>
        <taxon>Candidatus Iainarchaeaceae</taxon>
        <taxon>Candidatus Iainarchaeum</taxon>
    </lineage>
</organism>
<feature type="region of interest" description="Disordered" evidence="1">
    <location>
        <begin position="402"/>
        <end position="432"/>
    </location>
</feature>
<dbReference type="InterPro" id="IPR005287">
    <property type="entry name" value="CHP00375"/>
</dbReference>
<dbReference type="Proteomes" id="UP000565078">
    <property type="component" value="Unassembled WGS sequence"/>
</dbReference>
<proteinExistence type="predicted"/>
<dbReference type="PANTHER" id="PTHR40084:SF1">
    <property type="entry name" value="PHOSPHOTRANSFERASE"/>
    <property type="match status" value="1"/>
</dbReference>
<evidence type="ECO:0000313" key="3">
    <source>
        <dbReference type="Proteomes" id="UP000565078"/>
    </source>
</evidence>
<dbReference type="PANTHER" id="PTHR40084">
    <property type="entry name" value="PHOSPHOHYDROLASE, PHP FAMILY"/>
    <property type="match status" value="1"/>
</dbReference>
<dbReference type="NCBIfam" id="TIGR00375">
    <property type="entry name" value="TIGR00375 family protein"/>
    <property type="match status" value="1"/>
</dbReference>
<feature type="compositionally biased region" description="Polar residues" evidence="1">
    <location>
        <begin position="415"/>
        <end position="432"/>
    </location>
</feature>
<evidence type="ECO:0000256" key="1">
    <source>
        <dbReference type="SAM" id="MobiDB-lite"/>
    </source>
</evidence>
<protein>
    <submittedName>
        <fullName evidence="2">TIGR00375 family protein</fullName>
    </submittedName>
</protein>
<name>A0A7J4IZY3_9ARCH</name>
<comment type="caution">
    <text evidence="2">The sequence shown here is derived from an EMBL/GenBank/DDBJ whole genome shotgun (WGS) entry which is preliminary data.</text>
</comment>
<sequence>MREYDLDLQLHGPWAGGTSRNISIPVLSEQARLKGLDVLVTADILHKQWFEHVKNNIEEESNGVYRDIKAKCNFIVGGEIEDNHRIHHLFYLPSIESAAELRTKFEGKGSLDCSMCGRPKLHVGAEEFAQKVHDCGGIFGPAHSFTPYTGIYAYHDSLKEAYGQMHKHLDFIELGLSADTDLADLISDNHSYTFLTSSDAHSPWPHRLGREFNRIKMARPDFKSLKRALEEKDEQLITLNAGLNPKEGKYHATACNSCFSKYSMDEAVNLKWKCLKCAGQIKRGVRDRINMLADSRQGSHPKFRPKYMHQLPLAEIVQQALGAKSAQTKEVQQRWLAIVEKFGDEITALVDAKEQELLEADKAVGEKIIAFRNELVLYIPGGGGQYGVPIICSSKEEMEKKQKEMRRELEGLSGFSGQRTLGQFSGKSDNNG</sequence>
<dbReference type="EMBL" id="DUGC01000116">
    <property type="protein sequence ID" value="HIH10440.1"/>
    <property type="molecule type" value="Genomic_DNA"/>
</dbReference>
<dbReference type="CDD" id="cd19067">
    <property type="entry name" value="PfuEndoQ-like"/>
    <property type="match status" value="1"/>
</dbReference>
<dbReference type="AlphaFoldDB" id="A0A7J4IZY3"/>
<dbReference type="SUPFAM" id="SSF89550">
    <property type="entry name" value="PHP domain-like"/>
    <property type="match status" value="1"/>
</dbReference>
<evidence type="ECO:0000313" key="2">
    <source>
        <dbReference type="EMBL" id="HIH10440.1"/>
    </source>
</evidence>